<evidence type="ECO:0000256" key="13">
    <source>
        <dbReference type="SAM" id="MobiDB-lite"/>
    </source>
</evidence>
<feature type="compositionally biased region" description="Pro residues" evidence="13">
    <location>
        <begin position="66"/>
        <end position="75"/>
    </location>
</feature>
<dbReference type="AlphaFoldDB" id="U6L5K3"/>
<feature type="domain" description="EGF-like" evidence="15">
    <location>
        <begin position="185"/>
        <end position="200"/>
    </location>
</feature>
<evidence type="ECO:0000256" key="3">
    <source>
        <dbReference type="ARBA" id="ARBA00022525"/>
    </source>
</evidence>
<evidence type="ECO:0000256" key="11">
    <source>
        <dbReference type="ARBA" id="ARBA00023170"/>
    </source>
</evidence>
<reference evidence="16" key="2">
    <citation type="submission" date="2013-10" db="EMBL/GenBank/DDBJ databases">
        <authorList>
            <person name="Aslett M."/>
        </authorList>
    </citation>
    <scope>NUCLEOTIDE SEQUENCE [LARGE SCALE GENOMIC DNA]</scope>
    <source>
        <strain evidence="16">Houghton</strain>
    </source>
</reference>
<dbReference type="InterPro" id="IPR000742">
    <property type="entry name" value="EGF"/>
</dbReference>
<keyword evidence="12" id="KW-0325">Glycoprotein</keyword>
<dbReference type="PANTHER" id="PTHR47333">
    <property type="entry name" value="VON WILLEBRAND FACTOR C AND EGF DOMAIN-CONTAINING PROTEIN"/>
    <property type="match status" value="1"/>
</dbReference>
<dbReference type="PROSITE" id="PS01186">
    <property type="entry name" value="EGF_2"/>
    <property type="match status" value="1"/>
</dbReference>
<dbReference type="RefSeq" id="XP_013234638.1">
    <property type="nucleotide sequence ID" value="XM_013379184.1"/>
</dbReference>
<protein>
    <recommendedName>
        <fullName evidence="15">EGF-like domain-containing protein</fullName>
    </recommendedName>
</protein>
<keyword evidence="7" id="KW-0677">Repeat</keyword>
<gene>
    <name evidence="16" type="ORF">ETH_00029950</name>
</gene>
<keyword evidence="10" id="KW-1015">Disulfide bond</keyword>
<evidence type="ECO:0000313" key="16">
    <source>
        <dbReference type="EMBL" id="CDJ43889.1"/>
    </source>
</evidence>
<keyword evidence="3" id="KW-0964">Secreted</keyword>
<keyword evidence="5" id="KW-0812">Transmembrane</keyword>
<dbReference type="PANTHER" id="PTHR47333:SF4">
    <property type="entry name" value="EGF-LIKE DOMAIN-CONTAINING PROTEIN"/>
    <property type="match status" value="1"/>
</dbReference>
<evidence type="ECO:0000256" key="14">
    <source>
        <dbReference type="SAM" id="SignalP"/>
    </source>
</evidence>
<dbReference type="GO" id="GO:0005576">
    <property type="term" value="C:extracellular region"/>
    <property type="evidence" value="ECO:0007669"/>
    <property type="project" value="UniProtKB-SubCell"/>
</dbReference>
<dbReference type="GO" id="GO:0016020">
    <property type="term" value="C:membrane"/>
    <property type="evidence" value="ECO:0007669"/>
    <property type="project" value="UniProtKB-SubCell"/>
</dbReference>
<keyword evidence="8" id="KW-1133">Transmembrane helix</keyword>
<keyword evidence="6 14" id="KW-0732">Signal</keyword>
<dbReference type="InterPro" id="IPR018097">
    <property type="entry name" value="EGF_Ca-bd_CS"/>
</dbReference>
<dbReference type="InterPro" id="IPR052080">
    <property type="entry name" value="vWF_C/EGF_Fibrillin"/>
</dbReference>
<dbReference type="SMART" id="SM00181">
    <property type="entry name" value="EGF"/>
    <property type="match status" value="3"/>
</dbReference>
<dbReference type="VEuPathDB" id="ToxoDB:ETH_00029950"/>
<reference evidence="16" key="1">
    <citation type="submission" date="2013-10" db="EMBL/GenBank/DDBJ databases">
        <title>Genomic analysis of the causative agents of coccidiosis in chickens.</title>
        <authorList>
            <person name="Reid A.J."/>
            <person name="Blake D."/>
            <person name="Billington K."/>
            <person name="Browne H."/>
            <person name="Dunn M."/>
            <person name="Hung S."/>
            <person name="Kawahara F."/>
            <person name="Miranda-Saavedra D."/>
            <person name="Mourier T."/>
            <person name="Nagra H."/>
            <person name="Otto T.D."/>
            <person name="Rawlings N."/>
            <person name="Sanchez A."/>
            <person name="Sanders M."/>
            <person name="Subramaniam C."/>
            <person name="Tay Y."/>
            <person name="Dear P."/>
            <person name="Doerig C."/>
            <person name="Gruber A."/>
            <person name="Parkinson J."/>
            <person name="Shirley M."/>
            <person name="Wan K.L."/>
            <person name="Berriman M."/>
            <person name="Tomley F."/>
            <person name="Pain A."/>
        </authorList>
    </citation>
    <scope>NUCLEOTIDE SEQUENCE [LARGE SCALE GENOMIC DNA]</scope>
    <source>
        <strain evidence="16">Houghton</strain>
    </source>
</reference>
<keyword evidence="11" id="KW-0675">Receptor</keyword>
<evidence type="ECO:0000256" key="9">
    <source>
        <dbReference type="ARBA" id="ARBA00023136"/>
    </source>
</evidence>
<evidence type="ECO:0000256" key="5">
    <source>
        <dbReference type="ARBA" id="ARBA00022692"/>
    </source>
</evidence>
<dbReference type="SUPFAM" id="SSF57196">
    <property type="entry name" value="EGF/Laminin"/>
    <property type="match status" value="2"/>
</dbReference>
<comment type="subcellular location">
    <subcellularLocation>
        <location evidence="1">Membrane</location>
        <topology evidence="1">Single-pass type I membrane protein</topology>
    </subcellularLocation>
    <subcellularLocation>
        <location evidence="2">Secreted</location>
    </subcellularLocation>
</comment>
<dbReference type="Proteomes" id="UP000030747">
    <property type="component" value="Unassembled WGS sequence"/>
</dbReference>
<evidence type="ECO:0000256" key="6">
    <source>
        <dbReference type="ARBA" id="ARBA00022729"/>
    </source>
</evidence>
<organism evidence="16 17">
    <name type="scientific">Eimeria tenella</name>
    <name type="common">Coccidian parasite</name>
    <dbReference type="NCBI Taxonomy" id="5802"/>
    <lineage>
        <taxon>Eukaryota</taxon>
        <taxon>Sar</taxon>
        <taxon>Alveolata</taxon>
        <taxon>Apicomplexa</taxon>
        <taxon>Conoidasida</taxon>
        <taxon>Coccidia</taxon>
        <taxon>Eucoccidiorida</taxon>
        <taxon>Eimeriorina</taxon>
        <taxon>Eimeriidae</taxon>
        <taxon>Eimeria</taxon>
    </lineage>
</organism>
<evidence type="ECO:0000256" key="4">
    <source>
        <dbReference type="ARBA" id="ARBA00022536"/>
    </source>
</evidence>
<dbReference type="SMART" id="SM00179">
    <property type="entry name" value="EGF_CA"/>
    <property type="match status" value="2"/>
</dbReference>
<dbReference type="PROSITE" id="PS01187">
    <property type="entry name" value="EGF_CA"/>
    <property type="match status" value="1"/>
</dbReference>
<evidence type="ECO:0000256" key="1">
    <source>
        <dbReference type="ARBA" id="ARBA00004479"/>
    </source>
</evidence>
<feature type="signal peptide" evidence="14">
    <location>
        <begin position="1"/>
        <end position="19"/>
    </location>
</feature>
<sequence length="257" mass="26385">MKRLRAAAAFAAGAAAAAANWSVDCQAAGVYTPQAPPLPPPPAAAAAAAAAAPLLAARAPAQREPQAPPPRPPPQQQLLLGAGGAAAALQRLGQLGAELAHCDPKREGVCCLLRDFCDSNADCFSDVSPENVLEWVHALPRCSCRWGFAGDGRSSGSGCSNVDECSTGAAGCEQLCFDLAPGFACGCFPGFRLLPNGKLCQDIDECSSSSSPNAGCQHVCTNLLGSFACSCLPGQLQQRRQQRQQQRRTLVVAAAAG</sequence>
<dbReference type="Gene3D" id="2.10.25.10">
    <property type="entry name" value="Laminin"/>
    <property type="match status" value="2"/>
</dbReference>
<evidence type="ECO:0000256" key="12">
    <source>
        <dbReference type="ARBA" id="ARBA00023180"/>
    </source>
</evidence>
<accession>U6L5K3</accession>
<evidence type="ECO:0000256" key="7">
    <source>
        <dbReference type="ARBA" id="ARBA00022737"/>
    </source>
</evidence>
<evidence type="ECO:0000259" key="15">
    <source>
        <dbReference type="PROSITE" id="PS01186"/>
    </source>
</evidence>
<feature type="region of interest" description="Disordered" evidence="13">
    <location>
        <begin position="58"/>
        <end position="78"/>
    </location>
</feature>
<dbReference type="OrthoDB" id="349104at2759"/>
<evidence type="ECO:0000256" key="8">
    <source>
        <dbReference type="ARBA" id="ARBA00022989"/>
    </source>
</evidence>
<keyword evidence="4" id="KW-0245">EGF-like domain</keyword>
<dbReference type="EMBL" id="HG676311">
    <property type="protein sequence ID" value="CDJ43889.1"/>
    <property type="molecule type" value="Genomic_DNA"/>
</dbReference>
<dbReference type="FunFam" id="2.10.25.10:FF:000009">
    <property type="entry name" value="Low-density lipoprotein receptor isoform 1"/>
    <property type="match status" value="1"/>
</dbReference>
<dbReference type="GO" id="GO:0005509">
    <property type="term" value="F:calcium ion binding"/>
    <property type="evidence" value="ECO:0007669"/>
    <property type="project" value="InterPro"/>
</dbReference>
<keyword evidence="9" id="KW-0472">Membrane</keyword>
<keyword evidence="17" id="KW-1185">Reference proteome</keyword>
<evidence type="ECO:0000256" key="2">
    <source>
        <dbReference type="ARBA" id="ARBA00004613"/>
    </source>
</evidence>
<name>U6L5K3_EIMTE</name>
<evidence type="ECO:0000313" key="17">
    <source>
        <dbReference type="Proteomes" id="UP000030747"/>
    </source>
</evidence>
<dbReference type="InterPro" id="IPR001881">
    <property type="entry name" value="EGF-like_Ca-bd_dom"/>
</dbReference>
<dbReference type="InterPro" id="IPR026823">
    <property type="entry name" value="cEGF"/>
</dbReference>
<dbReference type="GeneID" id="25255069"/>
<dbReference type="Pfam" id="PF12662">
    <property type="entry name" value="cEGF"/>
    <property type="match status" value="1"/>
</dbReference>
<feature type="chain" id="PRO_5004673331" description="EGF-like domain-containing protein" evidence="14">
    <location>
        <begin position="20"/>
        <end position="257"/>
    </location>
</feature>
<evidence type="ECO:0000256" key="10">
    <source>
        <dbReference type="ARBA" id="ARBA00023157"/>
    </source>
</evidence>
<proteinExistence type="predicted"/>
<dbReference type="VEuPathDB" id="ToxoDB:ETH2_0611000"/>